<dbReference type="Gene3D" id="2.30.30.390">
    <property type="entry name" value="Hemimethylated DNA-binding domain"/>
    <property type="match status" value="1"/>
</dbReference>
<organism evidence="3 4">
    <name type="scientific">Romanomermis culicivorax</name>
    <name type="common">Nematode worm</name>
    <dbReference type="NCBI Taxonomy" id="13658"/>
    <lineage>
        <taxon>Eukaryota</taxon>
        <taxon>Metazoa</taxon>
        <taxon>Ecdysozoa</taxon>
        <taxon>Nematoda</taxon>
        <taxon>Enoplea</taxon>
        <taxon>Dorylaimia</taxon>
        <taxon>Mermithida</taxon>
        <taxon>Mermithoidea</taxon>
        <taxon>Mermithidae</taxon>
        <taxon>Romanomermis</taxon>
    </lineage>
</organism>
<sequence>MTFRFGLIYSTFIAYLLCKNTLSDVPKLAKVGRRPFILAFSDGTEWNRSSTASNVQSGNLLSVGKYNVILWKTTDDNLQPNYVPSIVFRSVSSEKEWNNSPNYAVLVDIRSVNSNAPQVGYVVQENLELVTNTRILHPLLDSYFENYVNGRYVMRPWLENVYPLDDRKQTPK</sequence>
<dbReference type="GO" id="GO:0003677">
    <property type="term" value="F:DNA binding"/>
    <property type="evidence" value="ECO:0007669"/>
    <property type="project" value="InterPro"/>
</dbReference>
<dbReference type="AlphaFoldDB" id="A0A915J0W3"/>
<dbReference type="SUPFAM" id="SSF141255">
    <property type="entry name" value="YccV-like"/>
    <property type="match status" value="1"/>
</dbReference>
<dbReference type="InterPro" id="IPR036623">
    <property type="entry name" value="Hemimethylated_DNA-bd_sf"/>
</dbReference>
<protein>
    <submittedName>
        <fullName evidence="4">Hemimethylated DNA-binding domain-containing protein</fullName>
    </submittedName>
</protein>
<feature type="signal peptide" evidence="1">
    <location>
        <begin position="1"/>
        <end position="18"/>
    </location>
</feature>
<reference evidence="4" key="1">
    <citation type="submission" date="2022-11" db="UniProtKB">
        <authorList>
            <consortium name="WormBaseParasite"/>
        </authorList>
    </citation>
    <scope>IDENTIFICATION</scope>
</reference>
<evidence type="ECO:0000313" key="3">
    <source>
        <dbReference type="Proteomes" id="UP000887565"/>
    </source>
</evidence>
<evidence type="ECO:0000259" key="2">
    <source>
        <dbReference type="Pfam" id="PF08755"/>
    </source>
</evidence>
<proteinExistence type="predicted"/>
<keyword evidence="3" id="KW-1185">Reference proteome</keyword>
<feature type="domain" description="Hemimethylated DNA-binding" evidence="2">
    <location>
        <begin position="92"/>
        <end position="149"/>
    </location>
</feature>
<dbReference type="Pfam" id="PF08755">
    <property type="entry name" value="YccV-like"/>
    <property type="match status" value="1"/>
</dbReference>
<evidence type="ECO:0000313" key="4">
    <source>
        <dbReference type="WBParaSite" id="nRc.2.0.1.t20101-RA"/>
    </source>
</evidence>
<evidence type="ECO:0000256" key="1">
    <source>
        <dbReference type="SAM" id="SignalP"/>
    </source>
</evidence>
<dbReference type="InterPro" id="IPR011722">
    <property type="entry name" value="Hemimethylated_DNA-bd_dom"/>
</dbReference>
<feature type="chain" id="PRO_5037668443" evidence="1">
    <location>
        <begin position="19"/>
        <end position="172"/>
    </location>
</feature>
<name>A0A915J0W3_ROMCU</name>
<dbReference type="WBParaSite" id="nRc.2.0.1.t20101-RA">
    <property type="protein sequence ID" value="nRc.2.0.1.t20101-RA"/>
    <property type="gene ID" value="nRc.2.0.1.g20101"/>
</dbReference>
<accession>A0A915J0W3</accession>
<keyword evidence="1" id="KW-0732">Signal</keyword>
<dbReference type="Proteomes" id="UP000887565">
    <property type="component" value="Unplaced"/>
</dbReference>